<dbReference type="Pfam" id="PF01266">
    <property type="entry name" value="DAO"/>
    <property type="match status" value="1"/>
</dbReference>
<protein>
    <submittedName>
        <fullName evidence="3">Oxidoreductase</fullName>
    </submittedName>
</protein>
<evidence type="ECO:0000259" key="2">
    <source>
        <dbReference type="Pfam" id="PF01266"/>
    </source>
</evidence>
<comment type="caution">
    <text evidence="3">The sequence shown here is derived from an EMBL/GenBank/DDBJ whole genome shotgun (WGS) entry which is preliminary data.</text>
</comment>
<dbReference type="SUPFAM" id="SSF51905">
    <property type="entry name" value="FAD/NAD(P)-binding domain"/>
    <property type="match status" value="1"/>
</dbReference>
<dbReference type="AlphaFoldDB" id="A0A8J2Z172"/>
<evidence type="ECO:0000256" key="1">
    <source>
        <dbReference type="ARBA" id="ARBA00023002"/>
    </source>
</evidence>
<dbReference type="Gene3D" id="3.50.50.60">
    <property type="entry name" value="FAD/NAD(P)-binding domain"/>
    <property type="match status" value="1"/>
</dbReference>
<keyword evidence="4" id="KW-1185">Reference proteome</keyword>
<evidence type="ECO:0000313" key="4">
    <source>
        <dbReference type="Proteomes" id="UP000646365"/>
    </source>
</evidence>
<dbReference type="PANTHER" id="PTHR13847">
    <property type="entry name" value="SARCOSINE DEHYDROGENASE-RELATED"/>
    <property type="match status" value="1"/>
</dbReference>
<dbReference type="Gene3D" id="3.30.9.10">
    <property type="entry name" value="D-Amino Acid Oxidase, subunit A, domain 2"/>
    <property type="match status" value="1"/>
</dbReference>
<reference evidence="3" key="1">
    <citation type="journal article" date="2014" name="Int. J. Syst. Evol. Microbiol.">
        <title>Complete genome sequence of Corynebacterium casei LMG S-19264T (=DSM 44701T), isolated from a smear-ripened cheese.</title>
        <authorList>
            <consortium name="US DOE Joint Genome Institute (JGI-PGF)"/>
            <person name="Walter F."/>
            <person name="Albersmeier A."/>
            <person name="Kalinowski J."/>
            <person name="Ruckert C."/>
        </authorList>
    </citation>
    <scope>NUCLEOTIDE SEQUENCE</scope>
    <source>
        <strain evidence="3">CGMCC 1.15725</strain>
    </source>
</reference>
<dbReference type="PANTHER" id="PTHR13847:SF281">
    <property type="entry name" value="FAD DEPENDENT OXIDOREDUCTASE DOMAIN-CONTAINING PROTEIN"/>
    <property type="match status" value="1"/>
</dbReference>
<dbReference type="EMBL" id="BMJQ01000019">
    <property type="protein sequence ID" value="GGF43108.1"/>
    <property type="molecule type" value="Genomic_DNA"/>
</dbReference>
<dbReference type="GO" id="GO:0016491">
    <property type="term" value="F:oxidoreductase activity"/>
    <property type="evidence" value="ECO:0007669"/>
    <property type="project" value="UniProtKB-KW"/>
</dbReference>
<keyword evidence="1" id="KW-0560">Oxidoreductase</keyword>
<dbReference type="GO" id="GO:0005737">
    <property type="term" value="C:cytoplasm"/>
    <property type="evidence" value="ECO:0007669"/>
    <property type="project" value="TreeGrafter"/>
</dbReference>
<dbReference type="InterPro" id="IPR036188">
    <property type="entry name" value="FAD/NAD-bd_sf"/>
</dbReference>
<sequence>MPDIVPAAPPPSVYRADAVPPLATRPLDQDRRVSVAIIGAGIAGLSTALHLAEAGTDVVVIDAREPGWGASGNNGGQLNPGLKYDPAVIEATYGPDLGHRMVRFAYGTTDYAFDLIRRLGIDCGARQNGTLRAAYGDASVGSVETTARQCQERGMPVDLLDAAAVARVTGTDRYKVALFDKRGGDLHPLNYTRGLAKAAAAAGASIHGGTPATRLQRAGSHWRITTPRATILADKILIATNGFTDGLWPGLRRTIVPVFSAIAATEPLPEPIAKKILPARCSTYESGRITVYFRVDQANRLLMGGRGPMRPIARPDQIAYLTRYAVRLWPELTGVSWRYGWNSRLAMTKDHWPHIHEPAEDALAYLGCNGRGVALATAMGRQLANRLIQGRAFDLDMPVVSMKPIRFHEFWPLGVRAVVMHGRICDRLGL</sequence>
<organism evidence="3 4">
    <name type="scientific">Aliidongia dinghuensis</name>
    <dbReference type="NCBI Taxonomy" id="1867774"/>
    <lineage>
        <taxon>Bacteria</taxon>
        <taxon>Pseudomonadati</taxon>
        <taxon>Pseudomonadota</taxon>
        <taxon>Alphaproteobacteria</taxon>
        <taxon>Rhodospirillales</taxon>
        <taxon>Dongiaceae</taxon>
        <taxon>Aliidongia</taxon>
    </lineage>
</organism>
<name>A0A8J2Z172_9PROT</name>
<gene>
    <name evidence="3" type="ORF">GCM10011611_56920</name>
</gene>
<proteinExistence type="predicted"/>
<dbReference type="InterPro" id="IPR006076">
    <property type="entry name" value="FAD-dep_OxRdtase"/>
</dbReference>
<accession>A0A8J2Z172</accession>
<evidence type="ECO:0000313" key="3">
    <source>
        <dbReference type="EMBL" id="GGF43108.1"/>
    </source>
</evidence>
<reference evidence="3" key="2">
    <citation type="submission" date="2020-09" db="EMBL/GenBank/DDBJ databases">
        <authorList>
            <person name="Sun Q."/>
            <person name="Zhou Y."/>
        </authorList>
    </citation>
    <scope>NUCLEOTIDE SEQUENCE</scope>
    <source>
        <strain evidence="3">CGMCC 1.15725</strain>
    </source>
</reference>
<dbReference type="Proteomes" id="UP000646365">
    <property type="component" value="Unassembled WGS sequence"/>
</dbReference>
<dbReference type="RefSeq" id="WP_189051564.1">
    <property type="nucleotide sequence ID" value="NZ_BMJQ01000019.1"/>
</dbReference>
<feature type="domain" description="FAD dependent oxidoreductase" evidence="2">
    <location>
        <begin position="35"/>
        <end position="386"/>
    </location>
</feature>